<comment type="caution">
    <text evidence="2">The sequence shown here is derived from an EMBL/GenBank/DDBJ whole genome shotgun (WGS) entry which is preliminary data.</text>
</comment>
<evidence type="ECO:0000256" key="1">
    <source>
        <dbReference type="SAM" id="MobiDB-lite"/>
    </source>
</evidence>
<dbReference type="OrthoDB" id="2420963at2759"/>
<reference evidence="2" key="1">
    <citation type="submission" date="2019-10" db="EMBL/GenBank/DDBJ databases">
        <title>Conservation and host-specific expression of non-tandemly repeated heterogenous ribosome RNA gene in arbuscular mycorrhizal fungi.</title>
        <authorList>
            <person name="Maeda T."/>
            <person name="Kobayashi Y."/>
            <person name="Nakagawa T."/>
            <person name="Ezawa T."/>
            <person name="Yamaguchi K."/>
            <person name="Bino T."/>
            <person name="Nishimoto Y."/>
            <person name="Shigenobu S."/>
            <person name="Kawaguchi M."/>
        </authorList>
    </citation>
    <scope>NUCLEOTIDE SEQUENCE</scope>
    <source>
        <strain evidence="2">HR1</strain>
    </source>
</reference>
<dbReference type="Proteomes" id="UP000615446">
    <property type="component" value="Unassembled WGS sequence"/>
</dbReference>
<organism evidence="2 3">
    <name type="scientific">Rhizophagus clarus</name>
    <dbReference type="NCBI Taxonomy" id="94130"/>
    <lineage>
        <taxon>Eukaryota</taxon>
        <taxon>Fungi</taxon>
        <taxon>Fungi incertae sedis</taxon>
        <taxon>Mucoromycota</taxon>
        <taxon>Glomeromycotina</taxon>
        <taxon>Glomeromycetes</taxon>
        <taxon>Glomerales</taxon>
        <taxon>Glomeraceae</taxon>
        <taxon>Rhizophagus</taxon>
    </lineage>
</organism>
<sequence>MANLVAKIETLLLEGPFDAICSATVIYHAMNKNNLPPYEHVRGIVERAVRSSLTKIEDAERKLKVLEILPEMESRYKSVVGLNTIKALNMKKDSTPDNTREEIGRNIDLLKEKLNHPMIEDDVSLYDALKKKVNNINISQLTWRDLEASMVLSDNLEMINTLKRRQKRVFMEPYEKMKCDLPISVVAKCNSFVENFNESVISRTTGNILHDKSWKENEFDLIKVAEHILVVLGEIWSNPAFATSTSLSEQSEGTYVTDVVVPLLRASLVNLPNGYICLSMAERQSLASKTRRNQGVIEELMGKKPDVMGLIKQDDKIFELIYTESSRIICSETKKDDDDVKLWRETLDGASFISALCRPTGNQFGIVGIQVAGSVIHLNALVKDLAGIPQYFHVDHAEIPLSPSNISRVKSLMRILLTLRNIMIVNKSLVMQALEQATSHPPRNVNPSPTVFTPPYNN</sequence>
<evidence type="ECO:0000313" key="2">
    <source>
        <dbReference type="EMBL" id="GES84379.1"/>
    </source>
</evidence>
<feature type="region of interest" description="Disordered" evidence="1">
    <location>
        <begin position="437"/>
        <end position="458"/>
    </location>
</feature>
<dbReference type="EMBL" id="BLAL01000080">
    <property type="protein sequence ID" value="GES84379.1"/>
    <property type="molecule type" value="Genomic_DNA"/>
</dbReference>
<dbReference type="AlphaFoldDB" id="A0A8H3QPN7"/>
<accession>A0A8H3QPN7</accession>
<protein>
    <submittedName>
        <fullName evidence="2">Uncharacterized protein</fullName>
    </submittedName>
</protein>
<proteinExistence type="predicted"/>
<evidence type="ECO:0000313" key="3">
    <source>
        <dbReference type="Proteomes" id="UP000615446"/>
    </source>
</evidence>
<name>A0A8H3QPN7_9GLOM</name>
<gene>
    <name evidence="2" type="ORF">RCL2_001149900</name>
</gene>